<dbReference type="GO" id="GO:0005615">
    <property type="term" value="C:extracellular space"/>
    <property type="evidence" value="ECO:0007669"/>
    <property type="project" value="InterPro"/>
</dbReference>
<gene>
    <name evidence="9" type="primary">LOC115819867</name>
</gene>
<dbReference type="Gene3D" id="2.40.50.120">
    <property type="match status" value="1"/>
</dbReference>
<dbReference type="SUPFAM" id="SSF48239">
    <property type="entry name" value="Terpenoid cyclases/Protein prenyltransferases"/>
    <property type="match status" value="1"/>
</dbReference>
<evidence type="ECO:0000256" key="4">
    <source>
        <dbReference type="ARBA" id="ARBA00023157"/>
    </source>
</evidence>
<dbReference type="SUPFAM" id="SSF50242">
    <property type="entry name" value="TIMP-like"/>
    <property type="match status" value="1"/>
</dbReference>
<evidence type="ECO:0000256" key="3">
    <source>
        <dbReference type="ARBA" id="ARBA00022966"/>
    </source>
</evidence>
<dbReference type="SMART" id="SM01419">
    <property type="entry name" value="Thiol-ester_cl"/>
    <property type="match status" value="1"/>
</dbReference>
<comment type="subcellular location">
    <subcellularLocation>
        <location evidence="1">Secreted</location>
    </subcellularLocation>
</comment>
<keyword evidence="5" id="KW-0732">Signal</keyword>
<dbReference type="Pfam" id="PF07678">
    <property type="entry name" value="TED_complement"/>
    <property type="match status" value="1"/>
</dbReference>
<dbReference type="Pfam" id="PF01835">
    <property type="entry name" value="MG2"/>
    <property type="match status" value="1"/>
</dbReference>
<feature type="signal peptide" evidence="5">
    <location>
        <begin position="1"/>
        <end position="20"/>
    </location>
</feature>
<dbReference type="OrthoDB" id="6359008at2759"/>
<reference evidence="9" key="1">
    <citation type="submission" date="2025-08" db="UniProtKB">
        <authorList>
            <consortium name="RefSeq"/>
        </authorList>
    </citation>
    <scope>IDENTIFICATION</scope>
</reference>
<dbReference type="InterPro" id="IPR047565">
    <property type="entry name" value="Alpha-macroglob_thiol-ester_cl"/>
</dbReference>
<organism evidence="8 9">
    <name type="scientific">Chanos chanos</name>
    <name type="common">Milkfish</name>
    <name type="synonym">Mugil chanos</name>
    <dbReference type="NCBI Taxonomy" id="29144"/>
    <lineage>
        <taxon>Eukaryota</taxon>
        <taxon>Metazoa</taxon>
        <taxon>Chordata</taxon>
        <taxon>Craniata</taxon>
        <taxon>Vertebrata</taxon>
        <taxon>Euteleostomi</taxon>
        <taxon>Actinopterygii</taxon>
        <taxon>Neopterygii</taxon>
        <taxon>Teleostei</taxon>
        <taxon>Ostariophysi</taxon>
        <taxon>Gonorynchiformes</taxon>
        <taxon>Chanidae</taxon>
        <taxon>Chanos</taxon>
    </lineage>
</organism>
<dbReference type="SMART" id="SM01360">
    <property type="entry name" value="A2M"/>
    <property type="match status" value="1"/>
</dbReference>
<feature type="domain" description="NTR" evidence="7">
    <location>
        <begin position="1563"/>
        <end position="1713"/>
    </location>
</feature>
<dbReference type="InterPro" id="IPR000020">
    <property type="entry name" value="Anaphylatoxin/fibulin"/>
</dbReference>
<dbReference type="InterPro" id="IPR009048">
    <property type="entry name" value="A-macroglobulin_rcpt-bd"/>
</dbReference>
<keyword evidence="2" id="KW-0964">Secreted</keyword>
<dbReference type="Gene3D" id="2.60.40.1940">
    <property type="match status" value="1"/>
</dbReference>
<dbReference type="SMART" id="SM00104">
    <property type="entry name" value="ANATO"/>
    <property type="match status" value="1"/>
</dbReference>
<dbReference type="InterPro" id="IPR011625">
    <property type="entry name" value="A2M_N_BRD"/>
</dbReference>
<dbReference type="CDD" id="cd02896">
    <property type="entry name" value="complement_C3_C4_C5"/>
    <property type="match status" value="1"/>
</dbReference>
<dbReference type="InterPro" id="IPR002890">
    <property type="entry name" value="MG2"/>
</dbReference>
<dbReference type="SUPFAM" id="SSF49410">
    <property type="entry name" value="Alpha-macroglobulin receptor domain"/>
    <property type="match status" value="1"/>
</dbReference>
<dbReference type="PROSITE" id="PS00477">
    <property type="entry name" value="ALPHA_2_MACROGLOBULIN"/>
    <property type="match status" value="1"/>
</dbReference>
<dbReference type="PROSITE" id="PS50189">
    <property type="entry name" value="NTR"/>
    <property type="match status" value="1"/>
</dbReference>
<dbReference type="Gene3D" id="2.60.40.1930">
    <property type="match status" value="3"/>
</dbReference>
<proteinExistence type="predicted"/>
<dbReference type="PROSITE" id="PS01178">
    <property type="entry name" value="ANAPHYLATOXIN_2"/>
    <property type="match status" value="1"/>
</dbReference>
<dbReference type="Proteomes" id="UP000504632">
    <property type="component" value="Chromosome 8"/>
</dbReference>
<dbReference type="RefSeq" id="XP_030639248.1">
    <property type="nucleotide sequence ID" value="XM_030783388.1"/>
</dbReference>
<dbReference type="Gene3D" id="1.20.91.20">
    <property type="entry name" value="Anaphylotoxins (complement system)"/>
    <property type="match status" value="1"/>
</dbReference>
<dbReference type="InterPro" id="IPR013783">
    <property type="entry name" value="Ig-like_fold"/>
</dbReference>
<dbReference type="InParanoid" id="A0A6J2W4S1"/>
<dbReference type="InterPro" id="IPR018933">
    <property type="entry name" value="Netrin_module_non-TIMP"/>
</dbReference>
<dbReference type="SMART" id="SM01361">
    <property type="entry name" value="A2M_recep"/>
    <property type="match status" value="1"/>
</dbReference>
<feature type="chain" id="PRO_5026770034" evidence="5">
    <location>
        <begin position="21"/>
        <end position="1715"/>
    </location>
</feature>
<dbReference type="FunFam" id="2.60.40.690:FF:000002">
    <property type="entry name" value="Complement C4 isoform-A"/>
    <property type="match status" value="1"/>
</dbReference>
<dbReference type="Gene3D" id="2.60.40.10">
    <property type="entry name" value="Immunoglobulins"/>
    <property type="match status" value="2"/>
</dbReference>
<dbReference type="Gene3D" id="2.20.130.20">
    <property type="match status" value="1"/>
</dbReference>
<evidence type="ECO:0000256" key="1">
    <source>
        <dbReference type="ARBA" id="ARBA00004613"/>
    </source>
</evidence>
<dbReference type="InterPro" id="IPR011626">
    <property type="entry name" value="Alpha-macroglobulin_TED"/>
</dbReference>
<dbReference type="Pfam" id="PF17789">
    <property type="entry name" value="MG4"/>
    <property type="match status" value="1"/>
</dbReference>
<evidence type="ECO:0000259" key="6">
    <source>
        <dbReference type="PROSITE" id="PS01178"/>
    </source>
</evidence>
<dbReference type="Gene3D" id="2.60.40.690">
    <property type="entry name" value="Alpha-macroglobulin, receptor-binding domain"/>
    <property type="match status" value="1"/>
</dbReference>
<accession>A0A6J2W4S1</accession>
<dbReference type="InterPro" id="IPR018081">
    <property type="entry name" value="Anaphylatoxin_comp_syst"/>
</dbReference>
<dbReference type="Gene3D" id="6.20.50.160">
    <property type="match status" value="1"/>
</dbReference>
<dbReference type="InterPro" id="IPR008993">
    <property type="entry name" value="TIMP-like_OB-fold"/>
</dbReference>
<feature type="domain" description="Anaphylatoxin-like" evidence="6">
    <location>
        <begin position="677"/>
        <end position="714"/>
    </location>
</feature>
<dbReference type="Pfam" id="PF01759">
    <property type="entry name" value="NTR"/>
    <property type="match status" value="1"/>
</dbReference>
<evidence type="ECO:0000256" key="5">
    <source>
        <dbReference type="SAM" id="SignalP"/>
    </source>
</evidence>
<dbReference type="GO" id="GO:0006956">
    <property type="term" value="P:complement activation"/>
    <property type="evidence" value="ECO:0007669"/>
    <property type="project" value="TreeGrafter"/>
</dbReference>
<dbReference type="PANTHER" id="PTHR11412">
    <property type="entry name" value="MACROGLOBULIN / COMPLEMENT"/>
    <property type="match status" value="1"/>
</dbReference>
<dbReference type="Pfam" id="PF01821">
    <property type="entry name" value="ANATO"/>
    <property type="match status" value="1"/>
</dbReference>
<dbReference type="Pfam" id="PF17791">
    <property type="entry name" value="MG3"/>
    <property type="match status" value="1"/>
</dbReference>
<dbReference type="Pfam" id="PF07677">
    <property type="entry name" value="A2M_recep"/>
    <property type="match status" value="1"/>
</dbReference>
<dbReference type="Gene3D" id="1.50.10.20">
    <property type="match status" value="1"/>
</dbReference>
<evidence type="ECO:0000313" key="9">
    <source>
        <dbReference type="RefSeq" id="XP_030639248.1"/>
    </source>
</evidence>
<dbReference type="InterPro" id="IPR001599">
    <property type="entry name" value="Macroglobln_a2"/>
</dbReference>
<evidence type="ECO:0000256" key="2">
    <source>
        <dbReference type="ARBA" id="ARBA00022525"/>
    </source>
</evidence>
<dbReference type="InterPro" id="IPR036595">
    <property type="entry name" value="A-macroglobulin_rcpt-bd_sf"/>
</dbReference>
<dbReference type="InterPro" id="IPR041555">
    <property type="entry name" value="MG3"/>
</dbReference>
<evidence type="ECO:0000313" key="8">
    <source>
        <dbReference type="Proteomes" id="UP000504632"/>
    </source>
</evidence>
<dbReference type="SMART" id="SM00643">
    <property type="entry name" value="C345C"/>
    <property type="match status" value="1"/>
</dbReference>
<dbReference type="Pfam" id="PF07703">
    <property type="entry name" value="A2M_BRD"/>
    <property type="match status" value="1"/>
</dbReference>
<dbReference type="SUPFAM" id="SSF47686">
    <property type="entry name" value="Anaphylotoxins (complement system)"/>
    <property type="match status" value="1"/>
</dbReference>
<keyword evidence="4" id="KW-1015">Disulfide bond</keyword>
<dbReference type="InterPro" id="IPR008930">
    <property type="entry name" value="Terpenoid_cyclase/PrenylTrfase"/>
</dbReference>
<keyword evidence="8" id="KW-1185">Reference proteome</keyword>
<name>A0A6J2W4S1_CHACN</name>
<dbReference type="CDD" id="cd00017">
    <property type="entry name" value="ANATO"/>
    <property type="match status" value="1"/>
</dbReference>
<dbReference type="GO" id="GO:0004866">
    <property type="term" value="F:endopeptidase inhibitor activity"/>
    <property type="evidence" value="ECO:0007669"/>
    <property type="project" value="InterPro"/>
</dbReference>
<protein>
    <submittedName>
        <fullName evidence="9">Complement C4</fullName>
    </submittedName>
</protein>
<dbReference type="InterPro" id="IPR040839">
    <property type="entry name" value="MG4"/>
</dbReference>
<dbReference type="InterPro" id="IPR050473">
    <property type="entry name" value="A2M/Complement_sys"/>
</dbReference>
<dbReference type="GeneID" id="115819867"/>
<dbReference type="Pfam" id="PF00207">
    <property type="entry name" value="A2M"/>
    <property type="match status" value="1"/>
</dbReference>
<dbReference type="PANTHER" id="PTHR11412:SF144">
    <property type="entry name" value="COMPLEMENT C4-B"/>
    <property type="match status" value="1"/>
</dbReference>
<dbReference type="InterPro" id="IPR019742">
    <property type="entry name" value="MacrogloblnA2_CS"/>
</dbReference>
<keyword evidence="3" id="KW-0882">Thioester bond</keyword>
<sequence length="1715" mass="191742">MGTWIYLVACFTSAVQLCICTPHRFLVTAPSVFHVGVKERVSVQVGKSLLNQQVTCYLEQEEGRIPMSHKQSQTIRAEGHIETLELEVFADKVSNLKSGTLPYLNLVCDISSERRIARVLVSQHSGYIFIQTSQPVYNPTQTVLYRIFTLDHSMRPKSGSVQLAVINAEGNKIKKLTVHVTRGIYSNSFHIPDVSKPGVWKIIANYKGDDSNVTIREFKVQKFVLPSFIVSIQPDIHYYLLSAETFSFTISASYSYGEAVSGGFHCRFGVKKEPEENSQPVQFIKNLEQTGTIKEPARVSIRTADLRKLLKDDTLEGLAETRAQFYIGVTVTDTRSGEVQEGEIMLPIVLQAYSVDLSRTRSHFIPGVPLDVTVVVHLANGHPAAHKQVQIDVSSSTERTADTETDQEGTVHHSFNIDGRPTLINVKVTVEGKEYSKTLLPATSPSQSFLFISVSNNVLSPGQNIPVSFNIPSGRPEDGRIYYMVLSRGVLRKWDSIKTGVLTKTTVSISPDMTPSFRLIGYYYHQNGEIVADSVWVDVQDVCEGTIKIKPERNTYKPSELVKMDIDLGGQKAKVALLAVDKAIYALNAHNKLTPKQVFASMQSYDLGCSYGGGLNSEAVFNDAGLTFISHSETVKSQMRKGFSCESGFRRQRRSIDLQGLMGQKESTYTDPKLQKCCHHGFTLIPMALTCQQRAARANRTEGEDCANAFLDCCLHAAKLREKKQLEDQSKSHGRTSGASDIEDFFDNSVQDIRRYFPPSFEFRDIEVNGKQTHSFLAPDSITTWEIQAVSLSTSHGICVAEPADVRVFKNIFVSLRLPYSVRRHEQMSIVAVIYNYGNEEKELAVHMKQVDNLCSPGSTTSSSYINITLAAQSSQTVTFSAVPMATGEIPITIQLYDRDFETGLDAIEKMLLVKTEGVEKREEKSYFINLDGRSEKHFEIDGEFPNNTVPDSVTNLFVKIEGEVFGQSAAVTLLSPSSVENLIRKPCGCAEQTMIRMSPTALSIRYLDKSNRWVELTPGLRDKALDFITAAYDRILEYKKADGSYGAWKHHPTSNWLTALVVKVLALVAERQVEETRQGGRSEKLISEEDIRISVRFLIGQQNNDGSFSDPNPVIHREMQGGIGGVENDASLTAFITIALHHSRPFLEDEQDDVESSISKATGYLQSRVEALQRPYAVAITAYALAISLRDKSLAEPAWRKLKTLAQREKECIVWRSDEAIRLDGEKKPHKVPPANALSVETTAYGLLTALAHKDFEMADAAACFLSTQENYGGGFYSTQDTIIALEAMSQYAISQPETQFSKLDAQFDVPGKAQKEKLALDKTGEKVEAELKRLLGNNINMKISGQGKAKMKVVKAFYSLEPEANCDDLSINVTVEGKVAYTERVIENYNYYYEEEGEVEEQRREEEDLPRSAIEWFDARTRTRRDTSQSLESQDTVKYHVCVSHKPGQGISGMAIADITLLSGFTANTEQLEKLKSLSDRYISHYEVSHGRVLLYFNEMEQGGECIAFEATQKIPIGLLQPAPATFYDYYEPDRRCSVFYSAPKRSKMVSTLCSGDVCQCAERPCHKEKETLEMKILKDTRLAYACYQPTVEYAFVVYVDSVTVKSNFELYRTVVKVVAKATGDRDVQTDSIRVFAKRRQCKGELEVGKTYLIMGKDGATTDATGQMQYLLDANTWVEKKLDPSKCTASVNKKFCKHFRDFTTHLQLNGCNV</sequence>
<dbReference type="InterPro" id="IPR001134">
    <property type="entry name" value="Netrin_domain"/>
</dbReference>
<dbReference type="Gene3D" id="2.60.120.1540">
    <property type="match status" value="2"/>
</dbReference>
<evidence type="ECO:0000259" key="7">
    <source>
        <dbReference type="PROSITE" id="PS50189"/>
    </source>
</evidence>
<dbReference type="FunFam" id="2.60.40.10:FF:000155">
    <property type="entry name" value="complement C3 isoform X1"/>
    <property type="match status" value="1"/>
</dbReference>
<dbReference type="SMART" id="SM01359">
    <property type="entry name" value="A2M_N_2"/>
    <property type="match status" value="1"/>
</dbReference>